<evidence type="ECO:0000256" key="7">
    <source>
        <dbReference type="SAM" id="MobiDB-lite"/>
    </source>
</evidence>
<dbReference type="InterPro" id="IPR044579">
    <property type="entry name" value="bHLH11/121"/>
</dbReference>
<dbReference type="PANTHER" id="PTHR47001">
    <property type="entry name" value="TRANSCRIPTION FACTOR BHLH121"/>
    <property type="match status" value="1"/>
</dbReference>
<feature type="compositionally biased region" description="Basic and acidic residues" evidence="7">
    <location>
        <begin position="19"/>
        <end position="43"/>
    </location>
</feature>
<evidence type="ECO:0000256" key="6">
    <source>
        <dbReference type="SAM" id="Coils"/>
    </source>
</evidence>
<feature type="compositionally biased region" description="Polar residues" evidence="7">
    <location>
        <begin position="195"/>
        <end position="208"/>
    </location>
</feature>
<sequence>MDQCDKNGLGPSTSTSAAHDTRQEPEVEEKDPIVSRRVQKADREKLRRDRLNELFLELGNRIEIPNNDKATILTDTIQLLKDLTSEVNRLKAEFVALSEESTELTQEKHEHREEKASLKSDIENLNGQYQQTLRVMFPWADITGPPYAYPIPIPVPPGPIPMHTPLQSFPFFVNRNPSPCSTAIFFSSPSNPPSETTSDQYASTSHISSKQHSRSKSVDNQTVKNSDACYDSDDVATDLELKMPGSSEQ</sequence>
<dbReference type="PROSITE" id="PS50888">
    <property type="entry name" value="BHLH"/>
    <property type="match status" value="1"/>
</dbReference>
<evidence type="ECO:0000256" key="1">
    <source>
        <dbReference type="ARBA" id="ARBA00004123"/>
    </source>
</evidence>
<keyword evidence="10" id="KW-1185">Reference proteome</keyword>
<dbReference type="InterPro" id="IPR057075">
    <property type="entry name" value="bHLH_IRO3"/>
</dbReference>
<dbReference type="GO" id="GO:0003677">
    <property type="term" value="F:DNA binding"/>
    <property type="evidence" value="ECO:0007669"/>
    <property type="project" value="UniProtKB-KW"/>
</dbReference>
<dbReference type="EMBL" id="BDDD01000946">
    <property type="protein sequence ID" value="GAV71827.1"/>
    <property type="molecule type" value="Genomic_DNA"/>
</dbReference>
<evidence type="ECO:0000256" key="2">
    <source>
        <dbReference type="ARBA" id="ARBA00023015"/>
    </source>
</evidence>
<dbReference type="STRING" id="3775.A0A1Q3BV34"/>
<dbReference type="GO" id="GO:0046983">
    <property type="term" value="F:protein dimerization activity"/>
    <property type="evidence" value="ECO:0007669"/>
    <property type="project" value="InterPro"/>
</dbReference>
<keyword evidence="3" id="KW-0238">DNA-binding</keyword>
<dbReference type="InterPro" id="IPR011598">
    <property type="entry name" value="bHLH_dom"/>
</dbReference>
<evidence type="ECO:0000313" key="9">
    <source>
        <dbReference type="EMBL" id="GAV71827.1"/>
    </source>
</evidence>
<evidence type="ECO:0000256" key="3">
    <source>
        <dbReference type="ARBA" id="ARBA00023125"/>
    </source>
</evidence>
<comment type="caution">
    <text evidence="9">The sequence shown here is derived from an EMBL/GenBank/DDBJ whole genome shotgun (WGS) entry which is preliminary data.</text>
</comment>
<reference evidence="10" key="1">
    <citation type="submission" date="2016-04" db="EMBL/GenBank/DDBJ databases">
        <title>Cephalotus genome sequencing.</title>
        <authorList>
            <person name="Fukushima K."/>
            <person name="Hasebe M."/>
            <person name="Fang X."/>
        </authorList>
    </citation>
    <scope>NUCLEOTIDE SEQUENCE [LARGE SCALE GENOMIC DNA]</scope>
    <source>
        <strain evidence="10">cv. St1</strain>
    </source>
</reference>
<dbReference type="Proteomes" id="UP000187406">
    <property type="component" value="Unassembled WGS sequence"/>
</dbReference>
<keyword evidence="2" id="KW-0805">Transcription regulation</keyword>
<dbReference type="SUPFAM" id="SSF47459">
    <property type="entry name" value="HLH, helix-loop-helix DNA-binding domain"/>
    <property type="match status" value="1"/>
</dbReference>
<name>A0A1Q3BV34_CEPFO</name>
<feature type="region of interest" description="Disordered" evidence="7">
    <location>
        <begin position="1"/>
        <end position="43"/>
    </location>
</feature>
<gene>
    <name evidence="9" type="ORF">CFOL_v3_15316</name>
</gene>
<keyword evidence="4" id="KW-0804">Transcription</keyword>
<dbReference type="PANTHER" id="PTHR47001:SF1">
    <property type="entry name" value="TRANSCRIPTION FACTOR BHLH11"/>
    <property type="match status" value="1"/>
</dbReference>
<evidence type="ECO:0000256" key="4">
    <source>
        <dbReference type="ARBA" id="ARBA00023163"/>
    </source>
</evidence>
<dbReference type="GO" id="GO:0005634">
    <property type="term" value="C:nucleus"/>
    <property type="evidence" value="ECO:0007669"/>
    <property type="project" value="UniProtKB-SubCell"/>
</dbReference>
<dbReference type="InterPro" id="IPR036638">
    <property type="entry name" value="HLH_DNA-bd_sf"/>
</dbReference>
<evidence type="ECO:0000259" key="8">
    <source>
        <dbReference type="PROSITE" id="PS50888"/>
    </source>
</evidence>
<dbReference type="Gene3D" id="4.10.280.10">
    <property type="entry name" value="Helix-loop-helix DNA-binding domain"/>
    <property type="match status" value="1"/>
</dbReference>
<dbReference type="OrthoDB" id="515493at2759"/>
<dbReference type="SMART" id="SM00353">
    <property type="entry name" value="HLH"/>
    <property type="match status" value="1"/>
</dbReference>
<feature type="domain" description="BHLH" evidence="8">
    <location>
        <begin position="35"/>
        <end position="90"/>
    </location>
</feature>
<dbReference type="GO" id="GO:0003700">
    <property type="term" value="F:DNA-binding transcription factor activity"/>
    <property type="evidence" value="ECO:0007669"/>
    <property type="project" value="InterPro"/>
</dbReference>
<dbReference type="AlphaFoldDB" id="A0A1Q3BV34"/>
<feature type="coiled-coil region" evidence="6">
    <location>
        <begin position="73"/>
        <end position="128"/>
    </location>
</feature>
<evidence type="ECO:0000256" key="5">
    <source>
        <dbReference type="ARBA" id="ARBA00023242"/>
    </source>
</evidence>
<organism evidence="9 10">
    <name type="scientific">Cephalotus follicularis</name>
    <name type="common">Albany pitcher plant</name>
    <dbReference type="NCBI Taxonomy" id="3775"/>
    <lineage>
        <taxon>Eukaryota</taxon>
        <taxon>Viridiplantae</taxon>
        <taxon>Streptophyta</taxon>
        <taxon>Embryophyta</taxon>
        <taxon>Tracheophyta</taxon>
        <taxon>Spermatophyta</taxon>
        <taxon>Magnoliopsida</taxon>
        <taxon>eudicotyledons</taxon>
        <taxon>Gunneridae</taxon>
        <taxon>Pentapetalae</taxon>
        <taxon>rosids</taxon>
        <taxon>fabids</taxon>
        <taxon>Oxalidales</taxon>
        <taxon>Cephalotaceae</taxon>
        <taxon>Cephalotus</taxon>
    </lineage>
</organism>
<dbReference type="GO" id="GO:0006879">
    <property type="term" value="P:intracellular iron ion homeostasis"/>
    <property type="evidence" value="ECO:0007669"/>
    <property type="project" value="InterPro"/>
</dbReference>
<dbReference type="InParanoid" id="A0A1Q3BV34"/>
<proteinExistence type="predicted"/>
<evidence type="ECO:0000313" key="10">
    <source>
        <dbReference type="Proteomes" id="UP000187406"/>
    </source>
</evidence>
<keyword evidence="5" id="KW-0539">Nucleus</keyword>
<accession>A0A1Q3BV34</accession>
<comment type="subcellular location">
    <subcellularLocation>
        <location evidence="1">Nucleus</location>
    </subcellularLocation>
</comment>
<feature type="region of interest" description="Disordered" evidence="7">
    <location>
        <begin position="185"/>
        <end position="249"/>
    </location>
</feature>
<protein>
    <submittedName>
        <fullName evidence="9">HLH domain-containing protein</fullName>
    </submittedName>
</protein>
<keyword evidence="6" id="KW-0175">Coiled coil</keyword>
<dbReference type="Pfam" id="PF23177">
    <property type="entry name" value="bHLH_IRO3"/>
    <property type="match status" value="1"/>
</dbReference>